<dbReference type="Pfam" id="PF13860">
    <property type="entry name" value="FlgD_ig"/>
    <property type="match status" value="1"/>
</dbReference>
<name>A0A937XI83_UNCW3</name>
<dbReference type="EMBL" id="VGIR01000047">
    <property type="protein sequence ID" value="MBM3331854.1"/>
    <property type="molecule type" value="Genomic_DNA"/>
</dbReference>
<dbReference type="Gene3D" id="2.60.40.4070">
    <property type="match status" value="1"/>
</dbReference>
<feature type="domain" description="FlgD/Vpr Ig-like" evidence="2">
    <location>
        <begin position="422"/>
        <end position="476"/>
    </location>
</feature>
<comment type="caution">
    <text evidence="3">The sequence shown here is derived from an EMBL/GenBank/DDBJ whole genome shotgun (WGS) entry which is preliminary data.</text>
</comment>
<dbReference type="InterPro" id="IPR026444">
    <property type="entry name" value="Secre_tail"/>
</dbReference>
<accession>A0A937XI83</accession>
<dbReference type="NCBIfam" id="TIGR04183">
    <property type="entry name" value="Por_Secre_tail"/>
    <property type="match status" value="1"/>
</dbReference>
<feature type="signal peptide" evidence="1">
    <location>
        <begin position="1"/>
        <end position="16"/>
    </location>
</feature>
<feature type="chain" id="PRO_5037187974" evidence="1">
    <location>
        <begin position="17"/>
        <end position="490"/>
    </location>
</feature>
<evidence type="ECO:0000313" key="4">
    <source>
        <dbReference type="Proteomes" id="UP000779900"/>
    </source>
</evidence>
<proteinExistence type="predicted"/>
<dbReference type="AlphaFoldDB" id="A0A937XI83"/>
<evidence type="ECO:0000313" key="3">
    <source>
        <dbReference type="EMBL" id="MBM3331854.1"/>
    </source>
</evidence>
<keyword evidence="1" id="KW-0732">Signal</keyword>
<organism evidence="3 4">
    <name type="scientific">candidate division WOR-3 bacterium</name>
    <dbReference type="NCBI Taxonomy" id="2052148"/>
    <lineage>
        <taxon>Bacteria</taxon>
        <taxon>Bacteria division WOR-3</taxon>
    </lineage>
</organism>
<dbReference type="InterPro" id="IPR025965">
    <property type="entry name" value="FlgD/Vpr_Ig-like"/>
</dbReference>
<reference evidence="3" key="1">
    <citation type="submission" date="2019-03" db="EMBL/GenBank/DDBJ databases">
        <title>Lake Tanganyika Metagenome-Assembled Genomes (MAGs).</title>
        <authorList>
            <person name="Tran P."/>
        </authorList>
    </citation>
    <scope>NUCLEOTIDE SEQUENCE</scope>
    <source>
        <strain evidence="3">K_DeepCast_150m_m2_040</strain>
    </source>
</reference>
<dbReference type="Proteomes" id="UP000779900">
    <property type="component" value="Unassembled WGS sequence"/>
</dbReference>
<gene>
    <name evidence="3" type="ORF">FJY68_08395</name>
</gene>
<protein>
    <submittedName>
        <fullName evidence="3">T9SS type A sorting domain-containing protein</fullName>
    </submittedName>
</protein>
<evidence type="ECO:0000259" key="2">
    <source>
        <dbReference type="Pfam" id="PF13860"/>
    </source>
</evidence>
<dbReference type="SUPFAM" id="SSF110296">
    <property type="entry name" value="Oligoxyloglucan reducing end-specific cellobiohydrolase"/>
    <property type="match status" value="1"/>
</dbReference>
<evidence type="ECO:0000256" key="1">
    <source>
        <dbReference type="SAM" id="SignalP"/>
    </source>
</evidence>
<sequence>MRSVLLLLAAGSCASAGFWGSEALIDSGPVCAFDATADSSGVIWAAVAFPDSTVRLYHSEDFGATWRGRDTLRAGSSVRQLQLLSGQGDSSFLFVFLLEEENGGDLWLARIVPDSGDFTLAPVAVGLDTIDDFSAALDRDDHYYLYCLYANEHRTGRTGTFTRSLDFGASWEVGTDWWNAWDPCVSYTNGSTVHCAWRYALNGGEIHYSYNRHYAASGYWSTYRLVSDSFAGQCFDPTVVQADTSPASAAAVWVFYTAGRRDTEVLDLDYSTSSDGGANWNSGLPFGSSFRDEQQPCLAADLSGPSGYVSLGYTSGNRTRGDTVSAWWTCANSFDLDGWLEPVKVSRFSLSALAPGLVYVPNAPMRLPGLCYSQQVDTGPWGVRFAAPWLSSSRHAEPDTAGPAARVWPNPATGTVRISAIVTEPGDYSLTLYDATGRLVSSVPERRFEAGLLSWTWDRTSPSGRRVPAGTYFLRLKGPGTCFTRRLLLL</sequence>